<accession>A0A1M5QII0</accession>
<evidence type="ECO:0000256" key="1">
    <source>
        <dbReference type="SAM" id="Phobius"/>
    </source>
</evidence>
<evidence type="ECO:0000313" key="3">
    <source>
        <dbReference type="Proteomes" id="UP000184020"/>
    </source>
</evidence>
<keyword evidence="1" id="KW-0812">Transmembrane</keyword>
<dbReference type="Proteomes" id="UP000184020">
    <property type="component" value="Unassembled WGS sequence"/>
</dbReference>
<proteinExistence type="predicted"/>
<name>A0A1M5QII0_9FLAO</name>
<dbReference type="STRING" id="229205.SAMN05444372_11732"/>
<keyword evidence="1" id="KW-1133">Transmembrane helix</keyword>
<keyword evidence="3" id="KW-1185">Reference proteome</keyword>
<dbReference type="RefSeq" id="WP_073021895.1">
    <property type="nucleotide sequence ID" value="NZ_FQWF01000017.1"/>
</dbReference>
<protein>
    <submittedName>
        <fullName evidence="2">Uncharacterized protein</fullName>
    </submittedName>
</protein>
<feature type="transmembrane region" description="Helical" evidence="1">
    <location>
        <begin position="50"/>
        <end position="71"/>
    </location>
</feature>
<evidence type="ECO:0000313" key="2">
    <source>
        <dbReference type="EMBL" id="SHH13915.1"/>
    </source>
</evidence>
<organism evidence="2 3">
    <name type="scientific">Flavobacterium micromati</name>
    <dbReference type="NCBI Taxonomy" id="229205"/>
    <lineage>
        <taxon>Bacteria</taxon>
        <taxon>Pseudomonadati</taxon>
        <taxon>Bacteroidota</taxon>
        <taxon>Flavobacteriia</taxon>
        <taxon>Flavobacteriales</taxon>
        <taxon>Flavobacteriaceae</taxon>
        <taxon>Flavobacterium</taxon>
    </lineage>
</organism>
<dbReference type="EMBL" id="FQWF01000017">
    <property type="protein sequence ID" value="SHH13915.1"/>
    <property type="molecule type" value="Genomic_DNA"/>
</dbReference>
<dbReference type="OrthoDB" id="981524at2"/>
<keyword evidence="1" id="KW-0472">Membrane</keyword>
<sequence length="137" mass="15734">MKTFKLDNEPKIESGFKTPDHYFENFSSKVMEKMAEDEIKVIPIFQKRNYVYFAVAAVLVISLLVPAMYNWSTNSSEIDSVALENYITYQSNVNQYDLINNLGEEDIKNIKVNIAIEDKAIEDVLSLNSNLENLIVE</sequence>
<gene>
    <name evidence="2" type="ORF">SAMN05444372_11732</name>
</gene>
<reference evidence="3" key="1">
    <citation type="submission" date="2016-11" db="EMBL/GenBank/DDBJ databases">
        <authorList>
            <person name="Varghese N."/>
            <person name="Submissions S."/>
        </authorList>
    </citation>
    <scope>NUCLEOTIDE SEQUENCE [LARGE SCALE GENOMIC DNA]</scope>
    <source>
        <strain evidence="3">DSM 17659</strain>
    </source>
</reference>
<dbReference type="AlphaFoldDB" id="A0A1M5QII0"/>